<gene>
    <name evidence="1" type="ORF">D8I30_13335</name>
</gene>
<sequence>MIAELLASALLGMTAPADDRGGVPDVQDPASNQAVRLEDIQVTGRRLDSLIQDFVREVAAPNRGRGIARWDRSVCVGAVNLRQDAAQYVVDRVSTIAEDLGLSAGAPGCTPNILIVATSNGQELAQELVERRRRALRMGGSGMDRGGAALRDFQDADRPVRWWQVSMPVDSETGARATRIPGDCQDSCSSVFDVAPMINVSSASRLSTQIVDNIIRTIVIVDVDDVSHVDATQLSDYVAMVSLAQIDPEADTSAYASILNVLADPASASSLTEWDKAYLSGLYDAQRTRQNVRAGTSEIRTSIRRAHARLSEAGASPTD</sequence>
<dbReference type="Proteomes" id="UP000276984">
    <property type="component" value="Chromosome"/>
</dbReference>
<reference evidence="1 2" key="1">
    <citation type="submission" date="2018-10" db="EMBL/GenBank/DDBJ databases">
        <title>Complete genome sequence of Brevundimonas naejangsanensis BRV3.</title>
        <authorList>
            <person name="Berrios L."/>
            <person name="Ely B."/>
        </authorList>
    </citation>
    <scope>NUCLEOTIDE SEQUENCE [LARGE SCALE GENOMIC DNA]</scope>
    <source>
        <strain evidence="1 2">BRV3</strain>
    </source>
</reference>
<dbReference type="AlphaFoldDB" id="A0A494RSA7"/>
<dbReference type="OrthoDB" id="7218943at2"/>
<name>A0A494RSA7_9CAUL</name>
<dbReference type="RefSeq" id="WP_121483177.1">
    <property type="nucleotide sequence ID" value="NZ_CP032707.1"/>
</dbReference>
<protein>
    <recommendedName>
        <fullName evidence="3">DUF2927 domain-containing protein</fullName>
    </recommendedName>
</protein>
<organism evidence="1 2">
    <name type="scientific">Brevundimonas naejangsanensis</name>
    <dbReference type="NCBI Taxonomy" id="588932"/>
    <lineage>
        <taxon>Bacteria</taxon>
        <taxon>Pseudomonadati</taxon>
        <taxon>Pseudomonadota</taxon>
        <taxon>Alphaproteobacteria</taxon>
        <taxon>Caulobacterales</taxon>
        <taxon>Caulobacteraceae</taxon>
        <taxon>Brevundimonas</taxon>
    </lineage>
</organism>
<dbReference type="EMBL" id="CP032707">
    <property type="protein sequence ID" value="AYG96046.1"/>
    <property type="molecule type" value="Genomic_DNA"/>
</dbReference>
<keyword evidence="2" id="KW-1185">Reference proteome</keyword>
<evidence type="ECO:0008006" key="3">
    <source>
        <dbReference type="Google" id="ProtNLM"/>
    </source>
</evidence>
<accession>A0A494RSA7</accession>
<evidence type="ECO:0000313" key="1">
    <source>
        <dbReference type="EMBL" id="AYG96046.1"/>
    </source>
</evidence>
<evidence type="ECO:0000313" key="2">
    <source>
        <dbReference type="Proteomes" id="UP000276984"/>
    </source>
</evidence>
<proteinExistence type="predicted"/>